<dbReference type="SUPFAM" id="SSF52540">
    <property type="entry name" value="P-loop containing nucleoside triphosphate hydrolases"/>
    <property type="match status" value="1"/>
</dbReference>
<dbReference type="InterPro" id="IPR036662">
    <property type="entry name" value="PTS_EIIA_man-typ_sf"/>
</dbReference>
<comment type="caution">
    <text evidence="8">The sequence shown here is derived from an EMBL/GenBank/DDBJ whole genome shotgun (WGS) entry which is preliminary data.</text>
</comment>
<dbReference type="GO" id="GO:0009401">
    <property type="term" value="P:phosphoenolpyruvate-dependent sugar phosphotransferase system"/>
    <property type="evidence" value="ECO:0007669"/>
    <property type="project" value="InterPro"/>
</dbReference>
<accession>A0A174BN68</accession>
<evidence type="ECO:0000256" key="3">
    <source>
        <dbReference type="ARBA" id="ARBA00022840"/>
    </source>
</evidence>
<dbReference type="PANTHER" id="PTHR32071:SF38">
    <property type="entry name" value="PSP OPERON TRANSCRIPTIONAL ACTIVATOR"/>
    <property type="match status" value="1"/>
</dbReference>
<gene>
    <name evidence="8" type="ORF">CP373A1_06135</name>
</gene>
<feature type="domain" description="PTS EIIA type-4" evidence="6">
    <location>
        <begin position="553"/>
        <end position="676"/>
    </location>
</feature>
<dbReference type="Pfam" id="PF00158">
    <property type="entry name" value="Sigma54_activat"/>
    <property type="match status" value="1"/>
</dbReference>
<keyword evidence="4" id="KW-0238">DNA-binding</keyword>
<dbReference type="SUPFAM" id="SSF46785">
    <property type="entry name" value="Winged helix' DNA-binding domain"/>
    <property type="match status" value="1"/>
</dbReference>
<name>A0A174BN68_9CLOT</name>
<evidence type="ECO:0000256" key="2">
    <source>
        <dbReference type="ARBA" id="ARBA00022741"/>
    </source>
</evidence>
<sequence>MTRDNRYEEIYHFILETTKLQRENNERIGVTTNEVAEGIGIKRTNASSELNKLVRDGLIKKEEGRPVVYKCIEDDEEVEVISRNEVDAFNKFIGCEGSLKKPIKQAKAAISYPPRGLHTLLLGPTGVGKTMFAEKMYEYAKEKGQLNEDAPFVTLNCADYSNNPQLLLSQLFGYVKGAFTGANKDYSGLVESADNGILFLDEVHRLPPEGQETLFYLMDKGVFSPVGSTERKHVDVLIICATTARKEDSLLDTFTRRIPMSIKIPSLKERSKKERFKIAQAFIEEEASRIKKEIVVNNAVLKNLLNYECLGNIGQLKSDIKLICANAFLDAIHLNRDKVEIEVIHLPDHIRKYGIYENDFESEIEVIVGKSDFLVFTGDGGGKIGHSKNKIKYESFYDKIEKRLKDLSTRYDNQDDIDTIIRFEINGQFKNYIEGVNNNIELEKVVSKKSIMYMETLLALAEKELCKKFSKKVFYGLCMHFDSSIKRLGENKTVVNKNLLNVIENHHREFELVRNFIKGIEGELEVRVPLDEIAFIAMFLCIDAIESDLKNQLPKVIISMHGKSTASSMAETVNSLLGIDTVQAYDMELDKDSRTCYEELKEVVRKNSNDAGVLLLVDMGSLIMFGDLIGEELLVKVRVIDCVTTITALEVARHAEFERDIDVIYNSILNKQRMTLMGNRYKDETKTKKENIIIAACTTGEGSAKKIKKLIEDNINISGTNTEIITAAITSHENISNIIGKLGKDKNIIAVVGSIDPMLYGVPFISITDLIMLNKYGELEKMIKTTVVQKKVEENEDLNLIIEQVFNKLKDKINGFNINIFKKDFGVFKRWIESELSYQFDKDTLIAVVFHLLATTENLVLKRKCKEHKNKEYLLIYYANEIKQIKYALKNIEDDLEVEFKLDELCYILTILYKL</sequence>
<evidence type="ECO:0000256" key="4">
    <source>
        <dbReference type="ARBA" id="ARBA00023125"/>
    </source>
</evidence>
<dbReference type="Gene3D" id="1.10.1790.10">
    <property type="entry name" value="PRD domain"/>
    <property type="match status" value="1"/>
</dbReference>
<dbReference type="InterPro" id="IPR011608">
    <property type="entry name" value="PRD"/>
</dbReference>
<dbReference type="PROSITE" id="PS00676">
    <property type="entry name" value="SIGMA54_INTERACT_2"/>
    <property type="match status" value="1"/>
</dbReference>
<evidence type="ECO:0000313" key="9">
    <source>
        <dbReference type="Proteomes" id="UP000092714"/>
    </source>
</evidence>
<dbReference type="InterPro" id="IPR025943">
    <property type="entry name" value="Sigma_54_int_dom_ATP-bd_2"/>
</dbReference>
<dbReference type="InterPro" id="IPR002831">
    <property type="entry name" value="Tscrpt_reg_TrmB_N"/>
</dbReference>
<keyword evidence="1" id="KW-0808">Transferase</keyword>
<evidence type="ECO:0000256" key="1">
    <source>
        <dbReference type="ARBA" id="ARBA00022679"/>
    </source>
</evidence>
<dbReference type="InterPro" id="IPR002078">
    <property type="entry name" value="Sigma_54_int"/>
</dbReference>
<dbReference type="CDD" id="cd00090">
    <property type="entry name" value="HTH_ARSR"/>
    <property type="match status" value="1"/>
</dbReference>
<dbReference type="CDD" id="cd00009">
    <property type="entry name" value="AAA"/>
    <property type="match status" value="1"/>
</dbReference>
<dbReference type="SMART" id="SM00382">
    <property type="entry name" value="AAA"/>
    <property type="match status" value="1"/>
</dbReference>
<dbReference type="Gene3D" id="3.40.50.300">
    <property type="entry name" value="P-loop containing nucleotide triphosphate hydrolases"/>
    <property type="match status" value="1"/>
</dbReference>
<dbReference type="AlphaFoldDB" id="A0A174BN68"/>
<dbReference type="GO" id="GO:0005524">
    <property type="term" value="F:ATP binding"/>
    <property type="evidence" value="ECO:0007669"/>
    <property type="project" value="UniProtKB-KW"/>
</dbReference>
<dbReference type="InterPro" id="IPR036388">
    <property type="entry name" value="WH-like_DNA-bd_sf"/>
</dbReference>
<dbReference type="Pfam" id="PF03610">
    <property type="entry name" value="EIIA-man"/>
    <property type="match status" value="1"/>
</dbReference>
<feature type="domain" description="Sigma-54 factor interaction" evidence="5">
    <location>
        <begin position="92"/>
        <end position="325"/>
    </location>
</feature>
<organism evidence="8 9">
    <name type="scientific">Clostridium paraputrificum</name>
    <dbReference type="NCBI Taxonomy" id="29363"/>
    <lineage>
        <taxon>Bacteria</taxon>
        <taxon>Bacillati</taxon>
        <taxon>Bacillota</taxon>
        <taxon>Clostridia</taxon>
        <taxon>Eubacteriales</taxon>
        <taxon>Clostridiaceae</taxon>
        <taxon>Clostridium</taxon>
    </lineage>
</organism>
<dbReference type="GO" id="GO:0003677">
    <property type="term" value="F:DNA binding"/>
    <property type="evidence" value="ECO:0007669"/>
    <property type="project" value="UniProtKB-KW"/>
</dbReference>
<dbReference type="InterPro" id="IPR003593">
    <property type="entry name" value="AAA+_ATPase"/>
</dbReference>
<dbReference type="Pfam" id="PF00874">
    <property type="entry name" value="PRD"/>
    <property type="match status" value="1"/>
</dbReference>
<dbReference type="InterPro" id="IPR027417">
    <property type="entry name" value="P-loop_NTPase"/>
</dbReference>
<dbReference type="PROSITE" id="PS51096">
    <property type="entry name" value="PTS_EIIA_TYPE_4"/>
    <property type="match status" value="1"/>
</dbReference>
<dbReference type="GO" id="GO:0016020">
    <property type="term" value="C:membrane"/>
    <property type="evidence" value="ECO:0007669"/>
    <property type="project" value="InterPro"/>
</dbReference>
<dbReference type="GeneID" id="42777699"/>
<dbReference type="PANTHER" id="PTHR32071">
    <property type="entry name" value="TRANSCRIPTIONAL REGULATORY PROTEIN"/>
    <property type="match status" value="1"/>
</dbReference>
<dbReference type="SUPFAM" id="SSF63520">
    <property type="entry name" value="PTS-regulatory domain, PRD"/>
    <property type="match status" value="2"/>
</dbReference>
<evidence type="ECO:0000259" key="5">
    <source>
        <dbReference type="PROSITE" id="PS50045"/>
    </source>
</evidence>
<dbReference type="OrthoDB" id="9765164at2"/>
<dbReference type="InterPro" id="IPR004701">
    <property type="entry name" value="PTS_EIIA_man-typ"/>
</dbReference>
<keyword evidence="2" id="KW-0547">Nucleotide-binding</keyword>
<dbReference type="InterPro" id="IPR011991">
    <property type="entry name" value="ArsR-like_HTH"/>
</dbReference>
<evidence type="ECO:0000313" key="8">
    <source>
        <dbReference type="EMBL" id="OBY11072.1"/>
    </source>
</evidence>
<dbReference type="PROSITE" id="PS50045">
    <property type="entry name" value="SIGMA54_INTERACT_4"/>
    <property type="match status" value="1"/>
</dbReference>
<feature type="domain" description="PRD" evidence="7">
    <location>
        <begin position="812"/>
        <end position="915"/>
    </location>
</feature>
<dbReference type="GO" id="GO:0006355">
    <property type="term" value="P:regulation of DNA-templated transcription"/>
    <property type="evidence" value="ECO:0007669"/>
    <property type="project" value="InterPro"/>
</dbReference>
<dbReference type="SUPFAM" id="SSF53062">
    <property type="entry name" value="PTS system fructose IIA component-like"/>
    <property type="match status" value="1"/>
</dbReference>
<dbReference type="GO" id="GO:0016740">
    <property type="term" value="F:transferase activity"/>
    <property type="evidence" value="ECO:0007669"/>
    <property type="project" value="UniProtKB-KW"/>
</dbReference>
<dbReference type="RefSeq" id="WP_034865872.1">
    <property type="nucleotide sequence ID" value="NZ_CABHIH010000005.1"/>
</dbReference>
<dbReference type="Gene3D" id="1.10.10.10">
    <property type="entry name" value="Winged helix-like DNA-binding domain superfamily/Winged helix DNA-binding domain"/>
    <property type="match status" value="1"/>
</dbReference>
<evidence type="ECO:0000259" key="6">
    <source>
        <dbReference type="PROSITE" id="PS51096"/>
    </source>
</evidence>
<dbReference type="InterPro" id="IPR036390">
    <property type="entry name" value="WH_DNA-bd_sf"/>
</dbReference>
<dbReference type="Gene3D" id="3.40.50.510">
    <property type="entry name" value="Phosphotransferase system, mannose-type IIA component"/>
    <property type="match status" value="1"/>
</dbReference>
<feature type="domain" description="PRD" evidence="7">
    <location>
        <begin position="445"/>
        <end position="550"/>
    </location>
</feature>
<keyword evidence="3" id="KW-0067">ATP-binding</keyword>
<reference evidence="8 9" key="1">
    <citation type="submission" date="2016-06" db="EMBL/GenBank/DDBJ databases">
        <authorList>
            <person name="Kjaerup R.B."/>
            <person name="Dalgaard T.S."/>
            <person name="Juul-Madsen H.R."/>
        </authorList>
    </citation>
    <scope>NUCLEOTIDE SEQUENCE [LARGE SCALE GENOMIC DNA]</scope>
    <source>
        <strain evidence="8 9">373-A1</strain>
    </source>
</reference>
<proteinExistence type="predicted"/>
<evidence type="ECO:0000259" key="7">
    <source>
        <dbReference type="PROSITE" id="PS51372"/>
    </source>
</evidence>
<dbReference type="PROSITE" id="PS51372">
    <property type="entry name" value="PRD_2"/>
    <property type="match status" value="2"/>
</dbReference>
<keyword evidence="9" id="KW-1185">Reference proteome</keyword>
<dbReference type="Pfam" id="PF01978">
    <property type="entry name" value="TrmB"/>
    <property type="match status" value="1"/>
</dbReference>
<dbReference type="EMBL" id="MAPZ01000016">
    <property type="protein sequence ID" value="OBY11072.1"/>
    <property type="molecule type" value="Genomic_DNA"/>
</dbReference>
<dbReference type="eggNOG" id="COG3933">
    <property type="taxonomic scope" value="Bacteria"/>
</dbReference>
<dbReference type="Proteomes" id="UP000092714">
    <property type="component" value="Unassembled WGS sequence"/>
</dbReference>
<dbReference type="InterPro" id="IPR036634">
    <property type="entry name" value="PRD_sf"/>
</dbReference>
<dbReference type="eggNOG" id="COG1221">
    <property type="taxonomic scope" value="Bacteria"/>
</dbReference>
<protein>
    <submittedName>
        <fullName evidence="8">Uncharacterized protein</fullName>
    </submittedName>
</protein>